<dbReference type="Pfam" id="PF13392">
    <property type="entry name" value="HNH_3"/>
    <property type="match status" value="1"/>
</dbReference>
<dbReference type="InterPro" id="IPR044925">
    <property type="entry name" value="His-Me_finger_sf"/>
</dbReference>
<reference evidence="2 3" key="1">
    <citation type="submission" date="2018-06" db="EMBL/GenBank/DDBJ databases">
        <authorList>
            <consortium name="Pathogen Informatics"/>
            <person name="Doyle S."/>
        </authorList>
    </citation>
    <scope>NUCLEOTIDE SEQUENCE [LARGE SCALE GENOMIC DNA]</scope>
    <source>
        <strain evidence="2 3">NCTC11165</strain>
    </source>
</reference>
<dbReference type="InterPro" id="IPR044930">
    <property type="entry name" value="Homing_endonuclease_His-Me"/>
</dbReference>
<proteinExistence type="predicted"/>
<dbReference type="GO" id="GO:0004519">
    <property type="term" value="F:endonuclease activity"/>
    <property type="evidence" value="ECO:0007669"/>
    <property type="project" value="InterPro"/>
</dbReference>
<accession>A0A2X1CCB9</accession>
<dbReference type="AlphaFoldDB" id="A0A2X1CCB9"/>
<protein>
    <recommendedName>
        <fullName evidence="1">HNH nuclease domain-containing protein</fullName>
    </recommendedName>
</protein>
<sequence>MTADLSALIARLEELTEPDLNGGCLLWSGPSFSGRGRERPYLAVDGQRWLAHRAIYYAATGVNPGEGFVCHKCDVPMCVNPRHLYLGNHKSNMADMTERRRYFAATQPDRCREAGLKAGRSNTWTRGAKNPKAKLTGEQAAAIRADNRSTKAVASDYGVDRTTIQRIRRGSLWLRAKLDGCEVNKNPKAQEG</sequence>
<gene>
    <name evidence="2" type="ORF">NCTC11165_01688</name>
</gene>
<evidence type="ECO:0000259" key="1">
    <source>
        <dbReference type="Pfam" id="PF13392"/>
    </source>
</evidence>
<feature type="domain" description="HNH nuclease" evidence="1">
    <location>
        <begin position="50"/>
        <end position="93"/>
    </location>
</feature>
<dbReference type="InterPro" id="IPR003615">
    <property type="entry name" value="HNH_nuc"/>
</dbReference>
<dbReference type="EMBL" id="UAQM01000011">
    <property type="protein sequence ID" value="SPU44286.1"/>
    <property type="molecule type" value="Genomic_DNA"/>
</dbReference>
<name>A0A2X1CCB9_BREDI</name>
<evidence type="ECO:0000313" key="2">
    <source>
        <dbReference type="EMBL" id="SPU44286.1"/>
    </source>
</evidence>
<dbReference type="Gene3D" id="3.90.75.10">
    <property type="entry name" value="Homing Intron 3 (I-ppo) Encoded Endonuclease, Chain A"/>
    <property type="match status" value="1"/>
</dbReference>
<dbReference type="RefSeq" id="WP_128115676.1">
    <property type="nucleotide sequence ID" value="NZ_UAQM01000011.1"/>
</dbReference>
<organism evidence="2 3">
    <name type="scientific">Brevundimonas diminuta</name>
    <name type="common">Pseudomonas diminuta</name>
    <dbReference type="NCBI Taxonomy" id="293"/>
    <lineage>
        <taxon>Bacteria</taxon>
        <taxon>Pseudomonadati</taxon>
        <taxon>Pseudomonadota</taxon>
        <taxon>Alphaproteobacteria</taxon>
        <taxon>Caulobacterales</taxon>
        <taxon>Caulobacteraceae</taxon>
        <taxon>Brevundimonas</taxon>
    </lineage>
</organism>
<dbReference type="Proteomes" id="UP000250358">
    <property type="component" value="Unassembled WGS sequence"/>
</dbReference>
<evidence type="ECO:0000313" key="3">
    <source>
        <dbReference type="Proteomes" id="UP000250358"/>
    </source>
</evidence>
<dbReference type="SUPFAM" id="SSF54060">
    <property type="entry name" value="His-Me finger endonucleases"/>
    <property type="match status" value="1"/>
</dbReference>